<organism evidence="2 3">
    <name type="scientific">Penicillium expansum</name>
    <name type="common">Blue mold rot fungus</name>
    <dbReference type="NCBI Taxonomy" id="27334"/>
    <lineage>
        <taxon>Eukaryota</taxon>
        <taxon>Fungi</taxon>
        <taxon>Dikarya</taxon>
        <taxon>Ascomycota</taxon>
        <taxon>Pezizomycotina</taxon>
        <taxon>Eurotiomycetes</taxon>
        <taxon>Eurotiomycetidae</taxon>
        <taxon>Eurotiales</taxon>
        <taxon>Aspergillaceae</taxon>
        <taxon>Penicillium</taxon>
    </lineage>
</organism>
<evidence type="ECO:0000256" key="1">
    <source>
        <dbReference type="SAM" id="MobiDB-lite"/>
    </source>
</evidence>
<feature type="region of interest" description="Disordered" evidence="1">
    <location>
        <begin position="1"/>
        <end position="57"/>
    </location>
</feature>
<name>A0A0A2K5R8_PENEN</name>
<feature type="compositionally biased region" description="Polar residues" evidence="1">
    <location>
        <begin position="121"/>
        <end position="147"/>
    </location>
</feature>
<keyword evidence="3" id="KW-1185">Reference proteome</keyword>
<accession>A0A0A2K5R8</accession>
<dbReference type="AlphaFoldDB" id="A0A0A2K5R8"/>
<dbReference type="RefSeq" id="XP_016602832.1">
    <property type="nucleotide sequence ID" value="XM_016738526.1"/>
</dbReference>
<dbReference type="EMBL" id="JQFZ01000023">
    <property type="protein sequence ID" value="KGO62213.1"/>
    <property type="molecule type" value="Genomic_DNA"/>
</dbReference>
<proteinExistence type="predicted"/>
<evidence type="ECO:0000313" key="2">
    <source>
        <dbReference type="EMBL" id="KGO62213.1"/>
    </source>
</evidence>
<reference evidence="2 3" key="1">
    <citation type="journal article" date="2015" name="Mol. Plant Microbe Interact.">
        <title>Genome, transcriptome, and functional analyses of Penicillium expansum provide new insights into secondary metabolism and pathogenicity.</title>
        <authorList>
            <person name="Ballester A.R."/>
            <person name="Marcet-Houben M."/>
            <person name="Levin E."/>
            <person name="Sela N."/>
            <person name="Selma-Lazaro C."/>
            <person name="Carmona L."/>
            <person name="Wisniewski M."/>
            <person name="Droby S."/>
            <person name="Gonzalez-Candelas L."/>
            <person name="Gabaldon T."/>
        </authorList>
    </citation>
    <scope>NUCLEOTIDE SEQUENCE [LARGE SCALE GENOMIC DNA]</scope>
    <source>
        <strain evidence="2 3">MD-8</strain>
    </source>
</reference>
<feature type="region of interest" description="Disordered" evidence="1">
    <location>
        <begin position="95"/>
        <end position="147"/>
    </location>
</feature>
<comment type="caution">
    <text evidence="2">The sequence shown here is derived from an EMBL/GenBank/DDBJ whole genome shotgun (WGS) entry which is preliminary data.</text>
</comment>
<sequence length="291" mass="31767">MKEKQSPAPQTPPSTAGSMDAPETIPPLLSCNEHSELNQAASPKTGDQSTRTLPDFSLGSPSFESLIFSEEVSQMESWLPDIAADCFQNDMNPHEILSKPEAQDTNRASDPMNMRSREDPQNSSSTSYKPVPSGTFTCPSPQSNESSPFSFTIPITTGPSLNTQSYISQKTCSCFSTLSHHLCTLQATSSTPENSQALDTLLIQSQKILPSIRNTVSGEHDPIPTPKMDARLDLYMRDALHFSGDPAWVVEVFGGTVNRVGFGEDGAYLGLQARNFQMEVRGLMNRIPKYG</sequence>
<feature type="compositionally biased region" description="Polar residues" evidence="1">
    <location>
        <begin position="37"/>
        <end position="52"/>
    </location>
</feature>
<dbReference type="VEuPathDB" id="FungiDB:PEXP_058520"/>
<dbReference type="HOGENOM" id="CLU_956780_0_0_1"/>
<protein>
    <submittedName>
        <fullName evidence="2">Uncharacterized protein</fullName>
    </submittedName>
</protein>
<gene>
    <name evidence="2" type="ORF">PEX2_012490</name>
</gene>
<feature type="compositionally biased region" description="Basic and acidic residues" evidence="1">
    <location>
        <begin position="95"/>
        <end position="104"/>
    </location>
</feature>
<dbReference type="GeneID" id="27673945"/>
<evidence type="ECO:0000313" key="3">
    <source>
        <dbReference type="Proteomes" id="UP000030143"/>
    </source>
</evidence>
<dbReference type="Proteomes" id="UP000030143">
    <property type="component" value="Unassembled WGS sequence"/>
</dbReference>